<evidence type="ECO:0000313" key="2">
    <source>
        <dbReference type="EMBL" id="TDL87083.1"/>
    </source>
</evidence>
<name>A0A4R6AYA9_9RHOB</name>
<dbReference type="AlphaFoldDB" id="A0A4R6AYA9"/>
<organism evidence="2 3">
    <name type="scientific">Meridianimarinicoccus aquatilis</name>
    <dbReference type="NCBI Taxonomy" id="2552766"/>
    <lineage>
        <taxon>Bacteria</taxon>
        <taxon>Pseudomonadati</taxon>
        <taxon>Pseudomonadota</taxon>
        <taxon>Alphaproteobacteria</taxon>
        <taxon>Rhodobacterales</taxon>
        <taxon>Paracoccaceae</taxon>
        <taxon>Meridianimarinicoccus</taxon>
    </lineage>
</organism>
<evidence type="ECO:0000313" key="3">
    <source>
        <dbReference type="Proteomes" id="UP000294562"/>
    </source>
</evidence>
<dbReference type="EMBL" id="SMZO01000024">
    <property type="protein sequence ID" value="TDL87083.1"/>
    <property type="molecule type" value="Genomic_DNA"/>
</dbReference>
<evidence type="ECO:0000259" key="1">
    <source>
        <dbReference type="Pfam" id="PF18557"/>
    </source>
</evidence>
<dbReference type="Pfam" id="PF18557">
    <property type="entry name" value="NepR"/>
    <property type="match status" value="1"/>
</dbReference>
<keyword evidence="3" id="KW-1185">Reference proteome</keyword>
<dbReference type="Proteomes" id="UP000294562">
    <property type="component" value="Unassembled WGS sequence"/>
</dbReference>
<reference evidence="2 3" key="1">
    <citation type="submission" date="2019-03" db="EMBL/GenBank/DDBJ databases">
        <title>Rhodobacteraceae bacterium SM1902, a new member of the family Rhodobacteraceae isolated from Yantai.</title>
        <authorList>
            <person name="Sun Y."/>
        </authorList>
    </citation>
    <scope>NUCLEOTIDE SEQUENCE [LARGE SCALE GENOMIC DNA]</scope>
    <source>
        <strain evidence="2 3">SM1902</strain>
    </source>
</reference>
<feature type="domain" description="Anti-sigma factor NepR" evidence="1">
    <location>
        <begin position="13"/>
        <end position="46"/>
    </location>
</feature>
<dbReference type="InterPro" id="IPR041649">
    <property type="entry name" value="NepR"/>
</dbReference>
<proteinExistence type="predicted"/>
<protein>
    <submittedName>
        <fullName evidence="2">Regulator</fullName>
    </submittedName>
</protein>
<sequence>MDDDVSNVDPVKRDIDEKIRDLYRETVEEGVPERFAKMLEELRKKEASK</sequence>
<gene>
    <name evidence="2" type="ORF">E2L05_11715</name>
</gene>
<accession>A0A4R6AYA9</accession>
<dbReference type="OrthoDB" id="7875342at2"/>
<comment type="caution">
    <text evidence="2">The sequence shown here is derived from an EMBL/GenBank/DDBJ whole genome shotgun (WGS) entry which is preliminary data.</text>
</comment>